<proteinExistence type="predicted"/>
<organism evidence="2 3">
    <name type="scientific">Fonsecaea nubica</name>
    <dbReference type="NCBI Taxonomy" id="856822"/>
    <lineage>
        <taxon>Eukaryota</taxon>
        <taxon>Fungi</taxon>
        <taxon>Dikarya</taxon>
        <taxon>Ascomycota</taxon>
        <taxon>Pezizomycotina</taxon>
        <taxon>Eurotiomycetes</taxon>
        <taxon>Chaetothyriomycetidae</taxon>
        <taxon>Chaetothyriales</taxon>
        <taxon>Herpotrichiellaceae</taxon>
        <taxon>Fonsecaea</taxon>
    </lineage>
</organism>
<feature type="compositionally biased region" description="Basic and acidic residues" evidence="1">
    <location>
        <begin position="16"/>
        <end position="35"/>
    </location>
</feature>
<dbReference type="EMBL" id="LVCJ01000160">
    <property type="protein sequence ID" value="OAL20352.1"/>
    <property type="molecule type" value="Genomic_DNA"/>
</dbReference>
<evidence type="ECO:0000313" key="3">
    <source>
        <dbReference type="Proteomes" id="UP000185904"/>
    </source>
</evidence>
<feature type="region of interest" description="Disordered" evidence="1">
    <location>
        <begin position="1"/>
        <end position="78"/>
    </location>
</feature>
<gene>
    <name evidence="2" type="ORF">AYO20_11503</name>
</gene>
<feature type="compositionally biased region" description="Polar residues" evidence="1">
    <location>
        <begin position="42"/>
        <end position="58"/>
    </location>
</feature>
<dbReference type="Proteomes" id="UP000185904">
    <property type="component" value="Unassembled WGS sequence"/>
</dbReference>
<keyword evidence="3" id="KW-1185">Reference proteome</keyword>
<sequence length="247" mass="27055">MSPHSNSSSFTSLADTYHKDAGEHDAEERTKEDLFVKAVDISDSSSDQKPNLRPSIQHSPVKRPALSDRPPPNVQTQTLSLDNKQGITAVYLASDGQELIMAARPVTLSPDLKSWGILEDGQQQTSSLEEASPLGLKYDDIQFTATQVALFDTAIEEEFLPMFMESLGEFGEEAGGLGPLIEGALYRAHEDLRVNGWPDAPVTSMYSSMQNPDDEDESPVVELQRHAARVGGHRTTTPTWRGGSSER</sequence>
<comment type="caution">
    <text evidence="2">The sequence shown here is derived from an EMBL/GenBank/DDBJ whole genome shotgun (WGS) entry which is preliminary data.</text>
</comment>
<protein>
    <submittedName>
        <fullName evidence="2">Uncharacterized protein</fullName>
    </submittedName>
</protein>
<dbReference type="RefSeq" id="XP_022494272.1">
    <property type="nucleotide sequence ID" value="XM_022649750.1"/>
</dbReference>
<name>A0A178BTU6_9EURO</name>
<reference evidence="2 3" key="1">
    <citation type="submission" date="2016-03" db="EMBL/GenBank/DDBJ databases">
        <title>The draft genome sequence of Fonsecaea nubica causative agent of cutaneous subcutaneous infection in human host.</title>
        <authorList>
            <person name="Costa F."/>
            <person name="Sybren D.H."/>
            <person name="Raittz R.T."/>
            <person name="Weiss V.A."/>
            <person name="Leao A.C."/>
            <person name="Gomes R."/>
            <person name="De Souza E.M."/>
            <person name="Pedrosa F.O."/>
            <person name="Steffens M.B."/>
            <person name="Bombassaro A."/>
            <person name="Tadra-Sfeir M.Z."/>
            <person name="Moreno L.F."/>
            <person name="Najafzadeh M.J."/>
            <person name="Felipe M.S."/>
            <person name="Teixeira M."/>
            <person name="Sun J."/>
            <person name="Xi L."/>
            <person name="Castro M.A."/>
            <person name="Vicente V.A."/>
        </authorList>
    </citation>
    <scope>NUCLEOTIDE SEQUENCE [LARGE SCALE GENOMIC DNA]</scope>
    <source>
        <strain evidence="2 3">CBS 269.64</strain>
    </source>
</reference>
<evidence type="ECO:0000313" key="2">
    <source>
        <dbReference type="EMBL" id="OAL20352.1"/>
    </source>
</evidence>
<accession>A0A178BTU6</accession>
<evidence type="ECO:0000256" key="1">
    <source>
        <dbReference type="SAM" id="MobiDB-lite"/>
    </source>
</evidence>
<feature type="region of interest" description="Disordered" evidence="1">
    <location>
        <begin position="208"/>
        <end position="247"/>
    </location>
</feature>
<dbReference type="AlphaFoldDB" id="A0A178BTU6"/>
<feature type="compositionally biased region" description="Polar residues" evidence="1">
    <location>
        <begin position="1"/>
        <end position="14"/>
    </location>
</feature>
<dbReference type="GeneID" id="34594882"/>